<name>A0A135W2R1_9FLAO</name>
<keyword evidence="5 7" id="KW-0472">Membrane</keyword>
<dbReference type="Pfam" id="PF13715">
    <property type="entry name" value="CarbopepD_reg_2"/>
    <property type="match status" value="1"/>
</dbReference>
<keyword evidence="3 7" id="KW-1134">Transmembrane beta strand</keyword>
<evidence type="ECO:0000256" key="1">
    <source>
        <dbReference type="ARBA" id="ARBA00004571"/>
    </source>
</evidence>
<dbReference type="InterPro" id="IPR012910">
    <property type="entry name" value="Plug_dom"/>
</dbReference>
<dbReference type="Pfam" id="PF07715">
    <property type="entry name" value="Plug"/>
    <property type="match status" value="1"/>
</dbReference>
<dbReference type="Gene3D" id="2.60.40.1120">
    <property type="entry name" value="Carboxypeptidase-like, regulatory domain"/>
    <property type="match status" value="1"/>
</dbReference>
<dbReference type="RefSeq" id="WP_062653765.1">
    <property type="nucleotide sequence ID" value="NZ_LPUR01000019.1"/>
</dbReference>
<proteinExistence type="inferred from homology"/>
<dbReference type="InterPro" id="IPR008969">
    <property type="entry name" value="CarboxyPept-like_regulatory"/>
</dbReference>
<keyword evidence="8" id="KW-0732">Signal</keyword>
<keyword evidence="6 7" id="KW-0998">Cell outer membrane</keyword>
<feature type="chain" id="PRO_5007467428" description="TonB-dependent receptor plug domain-containing protein" evidence="8">
    <location>
        <begin position="25"/>
        <end position="735"/>
    </location>
</feature>
<evidence type="ECO:0000313" key="10">
    <source>
        <dbReference type="EMBL" id="KXH79177.1"/>
    </source>
</evidence>
<evidence type="ECO:0000256" key="2">
    <source>
        <dbReference type="ARBA" id="ARBA00022448"/>
    </source>
</evidence>
<dbReference type="Proteomes" id="UP000070513">
    <property type="component" value="Unassembled WGS sequence"/>
</dbReference>
<dbReference type="GO" id="GO:0009279">
    <property type="term" value="C:cell outer membrane"/>
    <property type="evidence" value="ECO:0007669"/>
    <property type="project" value="UniProtKB-SubCell"/>
</dbReference>
<dbReference type="AlphaFoldDB" id="A0A135W2R1"/>
<dbReference type="PROSITE" id="PS52016">
    <property type="entry name" value="TONB_DEPENDENT_REC_3"/>
    <property type="match status" value="1"/>
</dbReference>
<feature type="domain" description="TonB-dependent receptor plug" evidence="9">
    <location>
        <begin position="141"/>
        <end position="225"/>
    </location>
</feature>
<evidence type="ECO:0000256" key="4">
    <source>
        <dbReference type="ARBA" id="ARBA00022692"/>
    </source>
</evidence>
<sequence length="735" mass="83409">MEKTVAFRIKFLLLLTFLSSAGLAAQVKISGTVTDAGEKPVSGAIVFIENHFSEADTDENGKFEIISDDLKSGDHITLMVHKKGFTDKALEINISGQAVTDLKINLGIKVAIVDEVYIDKIQIKDIQEQKPFAKSDIDVILGSPESSVLASMSYLPGVQQVGETGELSVRGGEGFETRYLFDGMLVNNMVGANIDGQAGGSRLSPSLFREMAIIQGGFSAEYGNALSSVVRMTSKDVAPSKNLNFLLSPFSLDTQMAMPIKAENKQSVEVGINIMDFDVYARNIKDDLDYQSLKNGPYTLTGNLFYKNNFSDKLKFRYFSNNSFTRIDALALDIDNPVQELSSRVKNLNYFNQATLTYERNANTKFFFGINNTFNTDETLYGKNGNSLLYRKDFNITQFKTSLNKKLRKNTFINTGIEYFIENSDLINGDRSVDYLNNYAGLYTELTTKLYRNLYASIGARGEYSWLVKKANLGGRFDVKYLDNANENEVGISYGNFYQQPGIVYNSNMNDLDFSRADHSILYYRYKNNGRNFSLELYHKKYSNLLLYTSQQANYDGYGYARGLDVYFRDGKTFDRMEYRISYSYTDAKRKYLNYPDEAPFHLNSKNKFTLSANYSLFDSNLLLGAFYNYASGRPYYNPGLGPEAFNSERAPDIHDLSSNLIYSFNVKNSAMLLIFSVSNLLGNNKIYNYTYSENDPYIRREVSPMYRRFFFIGLNIAFGLNKNNDLIDQILKRK</sequence>
<evidence type="ECO:0000256" key="3">
    <source>
        <dbReference type="ARBA" id="ARBA00022452"/>
    </source>
</evidence>
<dbReference type="InterPro" id="IPR039426">
    <property type="entry name" value="TonB-dep_rcpt-like"/>
</dbReference>
<dbReference type="SUPFAM" id="SSF49464">
    <property type="entry name" value="Carboxypeptidase regulatory domain-like"/>
    <property type="match status" value="1"/>
</dbReference>
<evidence type="ECO:0000256" key="7">
    <source>
        <dbReference type="PROSITE-ProRule" id="PRU01360"/>
    </source>
</evidence>
<evidence type="ECO:0000256" key="6">
    <source>
        <dbReference type="ARBA" id="ARBA00023237"/>
    </source>
</evidence>
<comment type="similarity">
    <text evidence="7">Belongs to the TonB-dependent receptor family.</text>
</comment>
<dbReference type="OrthoDB" id="1075473at2"/>
<gene>
    <name evidence="10" type="ORF">AU378_21260</name>
</gene>
<reference evidence="10 11" key="2">
    <citation type="journal article" date="2016" name="Genome Announc.">
        <title>Draft Genome Sequence of a Biocontrol Rhizobacterium, Chryseobacterium kwangjuense Strain KJ1R5, Isolated from Pepper (Capsicum annuum).</title>
        <authorList>
            <person name="Jeong J.J."/>
            <person name="Park H."/>
            <person name="Park B.H."/>
            <person name="Mannaa M."/>
            <person name="Sang M.K."/>
            <person name="Choi I.G."/>
            <person name="Kim K.D."/>
        </authorList>
    </citation>
    <scope>NUCLEOTIDE SEQUENCE [LARGE SCALE GENOMIC DNA]</scope>
    <source>
        <strain evidence="10 11">KJ1R5</strain>
    </source>
</reference>
<reference evidence="11" key="1">
    <citation type="submission" date="2015-12" db="EMBL/GenBank/DDBJ databases">
        <title>Genome sequence of a biocontrol rhizobacterium Chryseobacterium kwangjuense strain KJ1R5 isolated from pepper (Capsicum annuum L.).</title>
        <authorList>
            <person name="Jeong J.-J."/>
            <person name="Park H."/>
            <person name="Mannaa M."/>
            <person name="Sang M.K."/>
            <person name="Choi I.-G."/>
            <person name="Kim K.D."/>
        </authorList>
    </citation>
    <scope>NUCLEOTIDE SEQUENCE [LARGE SCALE GENOMIC DNA]</scope>
    <source>
        <strain evidence="11">KJ1R5</strain>
    </source>
</reference>
<evidence type="ECO:0000313" key="11">
    <source>
        <dbReference type="Proteomes" id="UP000070513"/>
    </source>
</evidence>
<keyword evidence="2 7" id="KW-0813">Transport</keyword>
<dbReference type="Gene3D" id="2.170.130.10">
    <property type="entry name" value="TonB-dependent receptor, plug domain"/>
    <property type="match status" value="1"/>
</dbReference>
<dbReference type="InterPro" id="IPR036942">
    <property type="entry name" value="Beta-barrel_TonB_sf"/>
</dbReference>
<keyword evidence="4 7" id="KW-0812">Transmembrane</keyword>
<dbReference type="SUPFAM" id="SSF56935">
    <property type="entry name" value="Porins"/>
    <property type="match status" value="1"/>
</dbReference>
<accession>A0A135W2R1</accession>
<dbReference type="Gene3D" id="2.40.170.20">
    <property type="entry name" value="TonB-dependent receptor, beta-barrel domain"/>
    <property type="match status" value="1"/>
</dbReference>
<dbReference type="EMBL" id="LPUR01000019">
    <property type="protein sequence ID" value="KXH79177.1"/>
    <property type="molecule type" value="Genomic_DNA"/>
</dbReference>
<comment type="caution">
    <text evidence="10">The sequence shown here is derived from an EMBL/GenBank/DDBJ whole genome shotgun (WGS) entry which is preliminary data.</text>
</comment>
<dbReference type="InterPro" id="IPR037066">
    <property type="entry name" value="Plug_dom_sf"/>
</dbReference>
<protein>
    <recommendedName>
        <fullName evidence="9">TonB-dependent receptor plug domain-containing protein</fullName>
    </recommendedName>
</protein>
<evidence type="ECO:0000256" key="8">
    <source>
        <dbReference type="SAM" id="SignalP"/>
    </source>
</evidence>
<evidence type="ECO:0000256" key="5">
    <source>
        <dbReference type="ARBA" id="ARBA00023136"/>
    </source>
</evidence>
<evidence type="ECO:0000259" key="9">
    <source>
        <dbReference type="Pfam" id="PF07715"/>
    </source>
</evidence>
<feature type="signal peptide" evidence="8">
    <location>
        <begin position="1"/>
        <end position="24"/>
    </location>
</feature>
<comment type="subcellular location">
    <subcellularLocation>
        <location evidence="1 7">Cell outer membrane</location>
        <topology evidence="1 7">Multi-pass membrane protein</topology>
    </subcellularLocation>
</comment>
<organism evidence="10 11">
    <name type="scientific">Chryseobacterium kwangjuense</name>
    <dbReference type="NCBI Taxonomy" id="267125"/>
    <lineage>
        <taxon>Bacteria</taxon>
        <taxon>Pseudomonadati</taxon>
        <taxon>Bacteroidota</taxon>
        <taxon>Flavobacteriia</taxon>
        <taxon>Flavobacteriales</taxon>
        <taxon>Weeksellaceae</taxon>
        <taxon>Chryseobacterium group</taxon>
        <taxon>Chryseobacterium</taxon>
    </lineage>
</organism>